<dbReference type="AlphaFoldDB" id="A0AAP3DDV3"/>
<comment type="caution">
    <text evidence="1">The sequence shown here is derived from an EMBL/GenBank/DDBJ whole genome shotgun (WGS) entry which is preliminary data.</text>
</comment>
<dbReference type="EMBL" id="JAPTNE010000003">
    <property type="protein sequence ID" value="MCZ0805842.1"/>
    <property type="molecule type" value="Genomic_DNA"/>
</dbReference>
<sequence length="116" mass="13069">MIGFRFAPLLSRYNSPYVLVKPGTGGAYNPDGVWEEATPDRVSLLGHIQPVSAKLQQVEGGRYTEEDRTLYTTNKHAGGDLIEYKGVKYTVHPPEERDYCDINKYILKKVVVHDSV</sequence>
<reference evidence="1" key="1">
    <citation type="submission" date="2022-09" db="EMBL/GenBank/DDBJ databases">
        <title>Genome analysis and characterization of larvicidal activity of Brevibacillus strains.</title>
        <authorList>
            <person name="Patrusheva E.V."/>
            <person name="Izotova A.O."/>
            <person name="Toshchakov S.V."/>
            <person name="Sineoky S.P."/>
        </authorList>
    </citation>
    <scope>NUCLEOTIDE SEQUENCE</scope>
    <source>
        <strain evidence="1">VKPM_B-13247</strain>
    </source>
</reference>
<evidence type="ECO:0000313" key="2">
    <source>
        <dbReference type="Proteomes" id="UP001077662"/>
    </source>
</evidence>
<evidence type="ECO:0000313" key="1">
    <source>
        <dbReference type="EMBL" id="MCZ0805842.1"/>
    </source>
</evidence>
<proteinExistence type="predicted"/>
<protein>
    <submittedName>
        <fullName evidence="1">Uncharacterized protein</fullName>
    </submittedName>
</protein>
<accession>A0AAP3DDV3</accession>
<organism evidence="1 2">
    <name type="scientific">Brevibacillus laterosporus</name>
    <name type="common">Bacillus laterosporus</name>
    <dbReference type="NCBI Taxonomy" id="1465"/>
    <lineage>
        <taxon>Bacteria</taxon>
        <taxon>Bacillati</taxon>
        <taxon>Bacillota</taxon>
        <taxon>Bacilli</taxon>
        <taxon>Bacillales</taxon>
        <taxon>Paenibacillaceae</taxon>
        <taxon>Brevibacillus</taxon>
    </lineage>
</organism>
<name>A0AAP3DDV3_BRELA</name>
<dbReference type="RefSeq" id="WP_258432825.1">
    <property type="nucleotide sequence ID" value="NZ_JANSGW010000003.1"/>
</dbReference>
<gene>
    <name evidence="1" type="ORF">O0554_02760</name>
</gene>
<dbReference type="Proteomes" id="UP001077662">
    <property type="component" value="Unassembled WGS sequence"/>
</dbReference>